<gene>
    <name evidence="1" type="ORF">GJ744_003823</name>
</gene>
<name>A0A8H7E7V3_9EURO</name>
<accession>A0A8H7E7V3</accession>
<organism evidence="1 2">
    <name type="scientific">Endocarpon pusillum</name>
    <dbReference type="NCBI Taxonomy" id="364733"/>
    <lineage>
        <taxon>Eukaryota</taxon>
        <taxon>Fungi</taxon>
        <taxon>Dikarya</taxon>
        <taxon>Ascomycota</taxon>
        <taxon>Pezizomycotina</taxon>
        <taxon>Eurotiomycetes</taxon>
        <taxon>Chaetothyriomycetidae</taxon>
        <taxon>Verrucariales</taxon>
        <taxon>Verrucariaceae</taxon>
        <taxon>Endocarpon</taxon>
    </lineage>
</organism>
<protein>
    <submittedName>
        <fullName evidence="1">Uncharacterized protein</fullName>
    </submittedName>
</protein>
<keyword evidence="2" id="KW-1185">Reference proteome</keyword>
<comment type="caution">
    <text evidence="1">The sequence shown here is derived from an EMBL/GenBank/DDBJ whole genome shotgun (WGS) entry which is preliminary data.</text>
</comment>
<sequence length="233" mass="25541">MNDICNKPGQEPVSLSKKTIHFWSLESDTSAQRAIIESVQSSNMHRRGAFSATAQEVNDLHVILRRQRAATSNNSLRDIGLVKKRINRNKNLSRNGASKTTAALNDATVTSNLQQSSTANNTANLICFEEEKDIIGEEDAEDLRLMFSGPACWFCHSRLKQDLPCYCRRCGFLNSGPAGPGLFPPSPYYMAGTSSEFLVPVRGVVVLLKILFGEGVDDLVGGSLLVLLYEMAS</sequence>
<evidence type="ECO:0000313" key="1">
    <source>
        <dbReference type="EMBL" id="KAF7511660.1"/>
    </source>
</evidence>
<reference evidence="1" key="1">
    <citation type="submission" date="2020-02" db="EMBL/GenBank/DDBJ databases">
        <authorList>
            <person name="Palmer J.M."/>
        </authorList>
    </citation>
    <scope>NUCLEOTIDE SEQUENCE</scope>
    <source>
        <strain evidence="1">EPUS1.4</strain>
        <tissue evidence="1">Thallus</tissue>
    </source>
</reference>
<dbReference type="Proteomes" id="UP000606974">
    <property type="component" value="Unassembled WGS sequence"/>
</dbReference>
<dbReference type="AlphaFoldDB" id="A0A8H7E7V3"/>
<proteinExistence type="predicted"/>
<evidence type="ECO:0000313" key="2">
    <source>
        <dbReference type="Proteomes" id="UP000606974"/>
    </source>
</evidence>
<dbReference type="EMBL" id="JAACFV010000018">
    <property type="protein sequence ID" value="KAF7511660.1"/>
    <property type="molecule type" value="Genomic_DNA"/>
</dbReference>